<keyword evidence="4" id="KW-1185">Reference proteome</keyword>
<name>A0A193BRW3_AMYOR</name>
<accession>A0A193BRW3</accession>
<proteinExistence type="predicted"/>
<sequence>MYLSPDGIQPVEFGVDWACRLGTLRYLRFTGLPVVHVSPVEWQLDPQTIRQAAHDRRYIEIPPPDPSVLSFQYAPTAFPGAPFQGYPSAGPAPSQARRLAKKISGKDRVWISLRDFKLSREHVAEIASQARMTVVAEVADTSDRIMLLARPGSPPPGSEIAKPRFRPGSAGFFTAGIVTTMALAIAGCAVGALTEHIWLTIVSAVLGLPLLLTSVYWMRMAPKSVRAGWLASRFNGSRSVQFHPDVFGFTSDLAAQIAASHGYFYTAWARKPNGHPMEMVFVRGDGESTEGTSTTDRTSENGDVRRS</sequence>
<reference evidence="3 4" key="1">
    <citation type="journal article" date="2015" name="Genome Announc.">
        <title>Draft Genome Sequence of Norvancomycin-Producing Strain Amycolatopsis orientalis CPCC200066.</title>
        <authorList>
            <person name="Lei X."/>
            <person name="Yuan F."/>
            <person name="Shi Y."/>
            <person name="Li X."/>
            <person name="Wang L."/>
            <person name="Hong B."/>
        </authorList>
    </citation>
    <scope>NUCLEOTIDE SEQUENCE [LARGE SCALE GENOMIC DNA]</scope>
    <source>
        <strain evidence="3 4">B-37</strain>
    </source>
</reference>
<keyword evidence="2" id="KW-0812">Transmembrane</keyword>
<keyword evidence="2" id="KW-0472">Membrane</keyword>
<feature type="region of interest" description="Disordered" evidence="1">
    <location>
        <begin position="284"/>
        <end position="307"/>
    </location>
</feature>
<dbReference type="AlphaFoldDB" id="A0A193BRW3"/>
<feature type="compositionally biased region" description="Basic and acidic residues" evidence="1">
    <location>
        <begin position="297"/>
        <end position="307"/>
    </location>
</feature>
<dbReference type="KEGG" id="aori:SD37_04160"/>
<protein>
    <submittedName>
        <fullName evidence="3">Uncharacterized protein</fullName>
    </submittedName>
</protein>
<organism evidence="3 4">
    <name type="scientific">Amycolatopsis orientalis</name>
    <name type="common">Nocardia orientalis</name>
    <dbReference type="NCBI Taxonomy" id="31958"/>
    <lineage>
        <taxon>Bacteria</taxon>
        <taxon>Bacillati</taxon>
        <taxon>Actinomycetota</taxon>
        <taxon>Actinomycetes</taxon>
        <taxon>Pseudonocardiales</taxon>
        <taxon>Pseudonocardiaceae</taxon>
        <taxon>Amycolatopsis</taxon>
    </lineage>
</organism>
<dbReference type="RefSeq" id="WP_044853899.1">
    <property type="nucleotide sequence ID" value="NZ_CP016174.1"/>
</dbReference>
<feature type="transmembrane region" description="Helical" evidence="2">
    <location>
        <begin position="198"/>
        <end position="218"/>
    </location>
</feature>
<evidence type="ECO:0000256" key="2">
    <source>
        <dbReference type="SAM" id="Phobius"/>
    </source>
</evidence>
<gene>
    <name evidence="3" type="ORF">SD37_04160</name>
</gene>
<keyword evidence="2" id="KW-1133">Transmembrane helix</keyword>
<dbReference type="Proteomes" id="UP000093695">
    <property type="component" value="Chromosome"/>
</dbReference>
<evidence type="ECO:0000313" key="4">
    <source>
        <dbReference type="Proteomes" id="UP000093695"/>
    </source>
</evidence>
<evidence type="ECO:0000256" key="1">
    <source>
        <dbReference type="SAM" id="MobiDB-lite"/>
    </source>
</evidence>
<dbReference type="STRING" id="31958.SD37_04160"/>
<dbReference type="EMBL" id="CP016174">
    <property type="protein sequence ID" value="ANN14928.1"/>
    <property type="molecule type" value="Genomic_DNA"/>
</dbReference>
<feature type="transmembrane region" description="Helical" evidence="2">
    <location>
        <begin position="170"/>
        <end position="192"/>
    </location>
</feature>
<evidence type="ECO:0000313" key="3">
    <source>
        <dbReference type="EMBL" id="ANN14928.1"/>
    </source>
</evidence>